<dbReference type="GO" id="GO:0008836">
    <property type="term" value="F:diaminopimelate decarboxylase activity"/>
    <property type="evidence" value="ECO:0007669"/>
    <property type="project" value="InterPro"/>
</dbReference>
<dbReference type="Gene3D" id="3.20.20.10">
    <property type="entry name" value="Alanine racemase"/>
    <property type="match status" value="1"/>
</dbReference>
<dbReference type="NCBIfam" id="TIGR01048">
    <property type="entry name" value="lysA"/>
    <property type="match status" value="1"/>
</dbReference>
<dbReference type="Pfam" id="PF02784">
    <property type="entry name" value="Orn_Arg_deC_N"/>
    <property type="match status" value="1"/>
</dbReference>
<gene>
    <name evidence="7" type="ORF">UFOPK3954_00163</name>
</gene>
<dbReference type="InterPro" id="IPR009006">
    <property type="entry name" value="Ala_racemase/Decarboxylase_C"/>
</dbReference>
<feature type="domain" description="Orn/DAP/Arg decarboxylase 2 C-terminal" evidence="5">
    <location>
        <begin position="41"/>
        <end position="380"/>
    </location>
</feature>
<name>A0A6J7M4H0_9ZZZZ</name>
<evidence type="ECO:0000313" key="7">
    <source>
        <dbReference type="EMBL" id="CAB4974655.1"/>
    </source>
</evidence>
<protein>
    <submittedName>
        <fullName evidence="7">Unannotated protein</fullName>
    </submittedName>
</protein>
<comment type="cofactor">
    <cofactor evidence="1">
        <name>pyridoxal 5'-phosphate</name>
        <dbReference type="ChEBI" id="CHEBI:597326"/>
    </cofactor>
</comment>
<dbReference type="AlphaFoldDB" id="A0A6J7M4H0"/>
<organism evidence="7">
    <name type="scientific">freshwater metagenome</name>
    <dbReference type="NCBI Taxonomy" id="449393"/>
    <lineage>
        <taxon>unclassified sequences</taxon>
        <taxon>metagenomes</taxon>
        <taxon>ecological metagenomes</taxon>
    </lineage>
</organism>
<dbReference type="PANTHER" id="PTHR43727:SF2">
    <property type="entry name" value="GROUP IV DECARBOXYLASE"/>
    <property type="match status" value="1"/>
</dbReference>
<dbReference type="PROSITE" id="PS00878">
    <property type="entry name" value="ODR_DC_2_1"/>
    <property type="match status" value="1"/>
</dbReference>
<evidence type="ECO:0000256" key="2">
    <source>
        <dbReference type="ARBA" id="ARBA00022793"/>
    </source>
</evidence>
<dbReference type="InterPro" id="IPR022643">
    <property type="entry name" value="De-COase2_C"/>
</dbReference>
<evidence type="ECO:0000259" key="6">
    <source>
        <dbReference type="Pfam" id="PF02784"/>
    </source>
</evidence>
<proteinExistence type="inferred from homology"/>
<reference evidence="7" key="1">
    <citation type="submission" date="2020-05" db="EMBL/GenBank/DDBJ databases">
        <authorList>
            <person name="Chiriac C."/>
            <person name="Salcher M."/>
            <person name="Ghai R."/>
            <person name="Kavagutti S V."/>
        </authorList>
    </citation>
    <scope>NUCLEOTIDE SEQUENCE</scope>
</reference>
<dbReference type="SUPFAM" id="SSF51419">
    <property type="entry name" value="PLP-binding barrel"/>
    <property type="match status" value="1"/>
</dbReference>
<dbReference type="InterPro" id="IPR029066">
    <property type="entry name" value="PLP-binding_barrel"/>
</dbReference>
<dbReference type="PRINTS" id="PR01181">
    <property type="entry name" value="DAPDCRBXLASE"/>
</dbReference>
<evidence type="ECO:0000256" key="4">
    <source>
        <dbReference type="ARBA" id="ARBA00023239"/>
    </source>
</evidence>
<keyword evidence="2" id="KW-0210">Decarboxylase</keyword>
<keyword evidence="3" id="KW-0663">Pyridoxal phosphate</keyword>
<evidence type="ECO:0000259" key="5">
    <source>
        <dbReference type="Pfam" id="PF00278"/>
    </source>
</evidence>
<sequence>MSKLPPHLLPDTATELADGSVAIGGVPLLGLASRYGTPVFVYDEQHLRNRCREAVDSFGANRVVYATKAFLCRAMARLVHEEGLMLDVATSGELFVALSAGVPADRCVLHGNNKSLEELRYAITAGVHHINVDSFDELDRLEALSAEGLPTPNVALRITPGVEAHTHEFIATGQDDSKFGFNLGNGDALRAVSRAQRSAAVELIGLHCHIGSNVFAASSFARAAEVMAGFAAPLDLPELTLGGGLGVAYVAGEEAPPIAEWARVLLDACRSLGVRSAVNVEPGRSIVAGAAVTLYTVGTVKDIPGVRTYVAVDGGMSDNPRPILYGSGYEAFLPRALQAERNRRVRLVGKHCESGDILINDAQVPEDLHVGDVLATPVTGAYGYSMSSNYNMVTRPPVVFVRNGESRLVVRRQVLEDLVALDVD</sequence>
<dbReference type="InterPro" id="IPR022644">
    <property type="entry name" value="De-COase2_N"/>
</dbReference>
<dbReference type="InterPro" id="IPR022653">
    <property type="entry name" value="De-COase2_pyr-phos_BS"/>
</dbReference>
<accession>A0A6J7M4H0</accession>
<evidence type="ECO:0000256" key="3">
    <source>
        <dbReference type="ARBA" id="ARBA00022898"/>
    </source>
</evidence>
<dbReference type="SUPFAM" id="SSF50621">
    <property type="entry name" value="Alanine racemase C-terminal domain-like"/>
    <property type="match status" value="1"/>
</dbReference>
<dbReference type="EMBL" id="CAFBON010000008">
    <property type="protein sequence ID" value="CAB4974655.1"/>
    <property type="molecule type" value="Genomic_DNA"/>
</dbReference>
<dbReference type="PANTHER" id="PTHR43727">
    <property type="entry name" value="DIAMINOPIMELATE DECARBOXYLASE"/>
    <property type="match status" value="1"/>
</dbReference>
<dbReference type="HAMAP" id="MF_02120">
    <property type="entry name" value="LysA"/>
    <property type="match status" value="1"/>
</dbReference>
<dbReference type="Gene3D" id="2.40.37.10">
    <property type="entry name" value="Lyase, Ornithine Decarboxylase, Chain A, domain 1"/>
    <property type="match status" value="1"/>
</dbReference>
<dbReference type="PRINTS" id="PR01179">
    <property type="entry name" value="ODADCRBXLASE"/>
</dbReference>
<dbReference type="GO" id="GO:0009089">
    <property type="term" value="P:lysine biosynthetic process via diaminopimelate"/>
    <property type="evidence" value="ECO:0007669"/>
    <property type="project" value="InterPro"/>
</dbReference>
<dbReference type="InterPro" id="IPR000183">
    <property type="entry name" value="Orn/DAP/Arg_de-COase"/>
</dbReference>
<evidence type="ECO:0000256" key="1">
    <source>
        <dbReference type="ARBA" id="ARBA00001933"/>
    </source>
</evidence>
<dbReference type="CDD" id="cd06828">
    <property type="entry name" value="PLPDE_III_DapDC"/>
    <property type="match status" value="1"/>
</dbReference>
<feature type="domain" description="Orn/DAP/Arg decarboxylase 2 N-terminal" evidence="6">
    <location>
        <begin position="45"/>
        <end position="288"/>
    </location>
</feature>
<dbReference type="Pfam" id="PF00278">
    <property type="entry name" value="Orn_DAP_Arg_deC"/>
    <property type="match status" value="1"/>
</dbReference>
<dbReference type="InterPro" id="IPR002986">
    <property type="entry name" value="DAP_deCOOHase_LysA"/>
</dbReference>
<keyword evidence="4" id="KW-0456">Lyase</keyword>
<dbReference type="FunFam" id="3.20.20.10:FF:000003">
    <property type="entry name" value="Diaminopimelate decarboxylase"/>
    <property type="match status" value="1"/>
</dbReference>